<evidence type="ECO:0000313" key="3">
    <source>
        <dbReference type="Proteomes" id="UP000474159"/>
    </source>
</evidence>
<evidence type="ECO:0000313" key="2">
    <source>
        <dbReference type="EMBL" id="KAB1081447.1"/>
    </source>
</evidence>
<evidence type="ECO:0000259" key="1">
    <source>
        <dbReference type="Pfam" id="PF21834"/>
    </source>
</evidence>
<dbReference type="RefSeq" id="WP_150997242.1">
    <property type="nucleotide sequence ID" value="NZ_BPQY01000462.1"/>
</dbReference>
<name>A0A6L3T3N3_9HYPH</name>
<comment type="caution">
    <text evidence="2">The sequence shown here is derived from an EMBL/GenBank/DDBJ whole genome shotgun (WGS) entry which is preliminary data.</text>
</comment>
<dbReference type="OrthoDB" id="8296556at2"/>
<dbReference type="Proteomes" id="UP000474159">
    <property type="component" value="Unassembled WGS sequence"/>
</dbReference>
<dbReference type="EMBL" id="VZZK01000002">
    <property type="protein sequence ID" value="KAB1081447.1"/>
    <property type="molecule type" value="Genomic_DNA"/>
</dbReference>
<organism evidence="2 3">
    <name type="scientific">Methylobacterium soli</name>
    <dbReference type="NCBI Taxonomy" id="553447"/>
    <lineage>
        <taxon>Bacteria</taxon>
        <taxon>Pseudomonadati</taxon>
        <taxon>Pseudomonadota</taxon>
        <taxon>Alphaproteobacteria</taxon>
        <taxon>Hyphomicrobiales</taxon>
        <taxon>Methylobacteriaceae</taxon>
        <taxon>Methylobacterium</taxon>
    </lineage>
</organism>
<protein>
    <recommendedName>
        <fullName evidence="1">DUF6894 domain-containing protein</fullName>
    </recommendedName>
</protein>
<keyword evidence="3" id="KW-1185">Reference proteome</keyword>
<proteinExistence type="predicted"/>
<gene>
    <name evidence="2" type="ORF">F6X53_03410</name>
</gene>
<dbReference type="AlphaFoldDB" id="A0A6L3T3N3"/>
<reference evidence="2 3" key="1">
    <citation type="submission" date="2019-09" db="EMBL/GenBank/DDBJ databases">
        <title>YIM 48816 draft genome.</title>
        <authorList>
            <person name="Jiang L."/>
        </authorList>
    </citation>
    <scope>NUCLEOTIDE SEQUENCE [LARGE SCALE GENOMIC DNA]</scope>
    <source>
        <strain evidence="2 3">YIM 48816</strain>
    </source>
</reference>
<feature type="domain" description="DUF6894" evidence="1">
    <location>
        <begin position="3"/>
        <end position="70"/>
    </location>
</feature>
<dbReference type="Pfam" id="PF21834">
    <property type="entry name" value="DUF6894"/>
    <property type="match status" value="1"/>
</dbReference>
<sequence>MPRYTFTVVFGTEAVEQPFVRSLGDADAAWQAARVMIRELMTATADARLISAAMIVTDAAGEIVFELPFAEVMT</sequence>
<dbReference type="InterPro" id="IPR054189">
    <property type="entry name" value="DUF6894"/>
</dbReference>
<accession>A0A6L3T3N3</accession>